<dbReference type="AlphaFoldDB" id="A0A0G0BPR3"/>
<keyword evidence="1" id="KW-0812">Transmembrane</keyword>
<protein>
    <recommendedName>
        <fullName evidence="4">Small integral membrane protein</fullName>
    </recommendedName>
</protein>
<dbReference type="EMBL" id="LBPY01000023">
    <property type="protein sequence ID" value="KKP65616.1"/>
    <property type="molecule type" value="Genomic_DNA"/>
</dbReference>
<feature type="transmembrane region" description="Helical" evidence="1">
    <location>
        <begin position="148"/>
        <end position="169"/>
    </location>
</feature>
<organism evidence="2 3">
    <name type="scientific">Candidatus Nomurabacteria bacterium GW2011_GWE1_35_16</name>
    <dbReference type="NCBI Taxonomy" id="1618761"/>
    <lineage>
        <taxon>Bacteria</taxon>
        <taxon>Candidatus Nomuraibacteriota</taxon>
    </lineage>
</organism>
<dbReference type="InterPro" id="IPR056918">
    <property type="entry name" value="8xMP"/>
</dbReference>
<dbReference type="Proteomes" id="UP000034952">
    <property type="component" value="Unassembled WGS sequence"/>
</dbReference>
<reference evidence="2 3" key="1">
    <citation type="journal article" date="2015" name="Nature">
        <title>rRNA introns, odd ribosomes, and small enigmatic genomes across a large radiation of phyla.</title>
        <authorList>
            <person name="Brown C.T."/>
            <person name="Hug L.A."/>
            <person name="Thomas B.C."/>
            <person name="Sharon I."/>
            <person name="Castelle C.J."/>
            <person name="Singh A."/>
            <person name="Wilkins M.J."/>
            <person name="Williams K.H."/>
            <person name="Banfield J.F."/>
        </authorList>
    </citation>
    <scope>NUCLEOTIDE SEQUENCE [LARGE SCALE GENOMIC DNA]</scope>
</reference>
<evidence type="ECO:0000313" key="3">
    <source>
        <dbReference type="Proteomes" id="UP000034952"/>
    </source>
</evidence>
<feature type="transmembrane region" description="Helical" evidence="1">
    <location>
        <begin position="75"/>
        <end position="96"/>
    </location>
</feature>
<sequence>MDKNIDNLLYSRAPKSEESDSKYIDHYLEQYRIYLHVMNSTHDRNSKSNDFFLGLNTAIIGALGYLEAKGATQDSIIFLFAPFVGIAICYCWYQIISAYRQLNRAKFKVIHQVEEKLPISLFETEWEFLGKGKDKTKYLVLSKIERKIPIIFIILYIVIFLTGIHLDFISNLFK</sequence>
<keyword evidence="1" id="KW-0472">Membrane</keyword>
<dbReference type="Pfam" id="PF24838">
    <property type="entry name" value="8xMP"/>
    <property type="match status" value="1"/>
</dbReference>
<evidence type="ECO:0000313" key="2">
    <source>
        <dbReference type="EMBL" id="KKP65616.1"/>
    </source>
</evidence>
<name>A0A0G0BPR3_9BACT</name>
<accession>A0A0G0BPR3</accession>
<evidence type="ECO:0000256" key="1">
    <source>
        <dbReference type="SAM" id="Phobius"/>
    </source>
</evidence>
<proteinExistence type="predicted"/>
<keyword evidence="1" id="KW-1133">Transmembrane helix</keyword>
<comment type="caution">
    <text evidence="2">The sequence shown here is derived from an EMBL/GenBank/DDBJ whole genome shotgun (WGS) entry which is preliminary data.</text>
</comment>
<feature type="transmembrane region" description="Helical" evidence="1">
    <location>
        <begin position="51"/>
        <end position="68"/>
    </location>
</feature>
<gene>
    <name evidence="2" type="ORF">UR64_C0023G0011</name>
</gene>
<evidence type="ECO:0008006" key="4">
    <source>
        <dbReference type="Google" id="ProtNLM"/>
    </source>
</evidence>